<keyword evidence="16" id="KW-1185">Reference proteome</keyword>
<keyword evidence="9 13" id="KW-1133">Transmembrane helix</keyword>
<comment type="subunit">
    <text evidence="2">The accessory proteins ExbB and ExbD seem to form a complex with TonB.</text>
</comment>
<dbReference type="InterPro" id="IPR050790">
    <property type="entry name" value="ExbB/TolQ_transport"/>
</dbReference>
<evidence type="ECO:0000256" key="12">
    <source>
        <dbReference type="RuleBase" id="RU004057"/>
    </source>
</evidence>
<evidence type="ECO:0000256" key="8">
    <source>
        <dbReference type="ARBA" id="ARBA00022927"/>
    </source>
</evidence>
<evidence type="ECO:0000256" key="7">
    <source>
        <dbReference type="ARBA" id="ARBA00022692"/>
    </source>
</evidence>
<evidence type="ECO:0000256" key="3">
    <source>
        <dbReference type="ARBA" id="ARBA00022093"/>
    </source>
</evidence>
<feature type="transmembrane region" description="Helical" evidence="13">
    <location>
        <begin position="138"/>
        <end position="161"/>
    </location>
</feature>
<protein>
    <recommendedName>
        <fullName evidence="3">Biopolymer transport protein ExbB</fullName>
    </recommendedName>
</protein>
<dbReference type="AlphaFoldDB" id="A0A1W1YDA4"/>
<dbReference type="InterPro" id="IPR002898">
    <property type="entry name" value="MotA_ExbB_proton_chnl"/>
</dbReference>
<name>A0A1W1YDA4_9BURK</name>
<dbReference type="OrthoDB" id="9805133at2"/>
<dbReference type="Proteomes" id="UP000192708">
    <property type="component" value="Unassembled WGS sequence"/>
</dbReference>
<evidence type="ECO:0000256" key="2">
    <source>
        <dbReference type="ARBA" id="ARBA00011471"/>
    </source>
</evidence>
<dbReference type="PANTHER" id="PTHR30625:SF14">
    <property type="entry name" value="BIOPOLYMER TRANSPORT PROTEIN EXBB"/>
    <property type="match status" value="1"/>
</dbReference>
<reference evidence="15 16" key="1">
    <citation type="submission" date="2017-04" db="EMBL/GenBank/DDBJ databases">
        <authorList>
            <person name="Afonso C.L."/>
            <person name="Miller P.J."/>
            <person name="Scott M.A."/>
            <person name="Spackman E."/>
            <person name="Goraichik I."/>
            <person name="Dimitrov K.M."/>
            <person name="Suarez D.L."/>
            <person name="Swayne D.E."/>
        </authorList>
    </citation>
    <scope>NUCLEOTIDE SEQUENCE [LARGE SCALE GENOMIC DNA]</scope>
    <source>
        <strain evidence="15 16">VK13</strain>
    </source>
</reference>
<evidence type="ECO:0000256" key="11">
    <source>
        <dbReference type="ARBA" id="ARBA00024816"/>
    </source>
</evidence>
<evidence type="ECO:0000313" key="16">
    <source>
        <dbReference type="Proteomes" id="UP000192708"/>
    </source>
</evidence>
<keyword evidence="6" id="KW-0997">Cell inner membrane</keyword>
<evidence type="ECO:0000256" key="6">
    <source>
        <dbReference type="ARBA" id="ARBA00022519"/>
    </source>
</evidence>
<evidence type="ECO:0000256" key="10">
    <source>
        <dbReference type="ARBA" id="ARBA00023136"/>
    </source>
</evidence>
<keyword evidence="10 13" id="KW-0472">Membrane</keyword>
<dbReference type="STRING" id="1938817.SAMN06296008_102281"/>
<organism evidence="15 16">
    <name type="scientific">Polynucleobacter kasalickyi</name>
    <dbReference type="NCBI Taxonomy" id="1938817"/>
    <lineage>
        <taxon>Bacteria</taxon>
        <taxon>Pseudomonadati</taxon>
        <taxon>Pseudomonadota</taxon>
        <taxon>Betaproteobacteria</taxon>
        <taxon>Burkholderiales</taxon>
        <taxon>Burkholderiaceae</taxon>
        <taxon>Polynucleobacter</taxon>
    </lineage>
</organism>
<keyword evidence="4 12" id="KW-0813">Transport</keyword>
<keyword evidence="8 12" id="KW-0653">Protein transport</keyword>
<evidence type="ECO:0000256" key="13">
    <source>
        <dbReference type="SAM" id="Phobius"/>
    </source>
</evidence>
<proteinExistence type="inferred from homology"/>
<dbReference type="GO" id="GO:0017038">
    <property type="term" value="P:protein import"/>
    <property type="evidence" value="ECO:0007669"/>
    <property type="project" value="TreeGrafter"/>
</dbReference>
<evidence type="ECO:0000256" key="4">
    <source>
        <dbReference type="ARBA" id="ARBA00022448"/>
    </source>
</evidence>
<accession>A0A1W1YDA4</accession>
<dbReference type="EMBL" id="FWXJ01000002">
    <property type="protein sequence ID" value="SMC34136.1"/>
    <property type="molecule type" value="Genomic_DNA"/>
</dbReference>
<evidence type="ECO:0000256" key="9">
    <source>
        <dbReference type="ARBA" id="ARBA00022989"/>
    </source>
</evidence>
<keyword evidence="5" id="KW-1003">Cell membrane</keyword>
<keyword evidence="7 13" id="KW-0812">Transmembrane</keyword>
<comment type="similarity">
    <text evidence="12">Belongs to the exbB/tolQ family.</text>
</comment>
<evidence type="ECO:0000313" key="15">
    <source>
        <dbReference type="EMBL" id="SMC34136.1"/>
    </source>
</evidence>
<evidence type="ECO:0000259" key="14">
    <source>
        <dbReference type="Pfam" id="PF01618"/>
    </source>
</evidence>
<feature type="transmembrane region" description="Helical" evidence="13">
    <location>
        <begin position="181"/>
        <end position="203"/>
    </location>
</feature>
<dbReference type="Pfam" id="PF01618">
    <property type="entry name" value="MotA_ExbB"/>
    <property type="match status" value="1"/>
</dbReference>
<sequence length="237" mass="25953">MNPTMTSSEFGIAHFWASGDTISHFVAILLILMSIGSWFVLVTKFIHLWKIKSLSAEVSEFWKQTSWQDGLNYFSKPDINPFQQLATTSYRVTQEHRVSIEALASNKSLSKHLTAEDWLASSIKSELDAIIKNLQNGLAFLASTGATAPFIGLFGTVWGIYHALMTIGLTGSASLDQVAGPIGEALVMTALGLTVAIPAVLGYNALNKANRDIVNELKHFAEDLHTFMMTTSTDKRA</sequence>
<evidence type="ECO:0000256" key="5">
    <source>
        <dbReference type="ARBA" id="ARBA00022475"/>
    </source>
</evidence>
<feature type="domain" description="MotA/TolQ/ExbB proton channel" evidence="14">
    <location>
        <begin position="109"/>
        <end position="217"/>
    </location>
</feature>
<comment type="subcellular location">
    <subcellularLocation>
        <location evidence="1">Cell inner membrane</location>
        <topology evidence="1">Multi-pass membrane protein</topology>
    </subcellularLocation>
    <subcellularLocation>
        <location evidence="12">Membrane</location>
        <topology evidence="12">Multi-pass membrane protein</topology>
    </subcellularLocation>
</comment>
<comment type="function">
    <text evidence="11">Involved in the TonB-dependent energy-dependent transport of various receptor-bound substrates. Protects ExbD from proteolytic degradation and functionally stabilizes TonB.</text>
</comment>
<evidence type="ECO:0000256" key="1">
    <source>
        <dbReference type="ARBA" id="ARBA00004429"/>
    </source>
</evidence>
<dbReference type="GO" id="GO:0005886">
    <property type="term" value="C:plasma membrane"/>
    <property type="evidence" value="ECO:0007669"/>
    <property type="project" value="UniProtKB-SubCell"/>
</dbReference>
<gene>
    <name evidence="15" type="ORF">SAMN06296008_102281</name>
</gene>
<dbReference type="PANTHER" id="PTHR30625">
    <property type="entry name" value="PROTEIN TOLQ"/>
    <property type="match status" value="1"/>
</dbReference>
<feature type="transmembrane region" description="Helical" evidence="13">
    <location>
        <begin position="22"/>
        <end position="42"/>
    </location>
</feature>
<dbReference type="RefSeq" id="WP_143736079.1">
    <property type="nucleotide sequence ID" value="NZ_FWXJ01000002.1"/>
</dbReference>